<organism evidence="2 3">
    <name type="scientific">Mycena metata</name>
    <dbReference type="NCBI Taxonomy" id="1033252"/>
    <lineage>
        <taxon>Eukaryota</taxon>
        <taxon>Fungi</taxon>
        <taxon>Dikarya</taxon>
        <taxon>Basidiomycota</taxon>
        <taxon>Agaricomycotina</taxon>
        <taxon>Agaricomycetes</taxon>
        <taxon>Agaricomycetidae</taxon>
        <taxon>Agaricales</taxon>
        <taxon>Marasmiineae</taxon>
        <taxon>Mycenaceae</taxon>
        <taxon>Mycena</taxon>
    </lineage>
</organism>
<accession>A0AAD7HN37</accession>
<name>A0AAD7HN37_9AGAR</name>
<protein>
    <submittedName>
        <fullName evidence="2">Uncharacterized protein</fullName>
    </submittedName>
</protein>
<gene>
    <name evidence="2" type="ORF">B0H16DRAFT_1472356</name>
</gene>
<sequence>MSQVSSSEGYGPQDMSEYGGGWYKFVHQSLGQLPEWPVIISRYKHNIWPYHFDGTSNRRAKNEKLRVQKKTARNNKYIWTNTFTPPKSAALIAAAAVFEYIAMITAIGVRNKEDMGTWPALIRFTRPTTTPEGTSTATPNDANPGDTSTTIDDTNATARDDDQGVSVQLQDIQRRKYPKGRIEPTTSSKEGRKGGREHNHYTKQAWKYSSIVL</sequence>
<feature type="region of interest" description="Disordered" evidence="1">
    <location>
        <begin position="124"/>
        <end position="201"/>
    </location>
</feature>
<evidence type="ECO:0000256" key="1">
    <source>
        <dbReference type="SAM" id="MobiDB-lite"/>
    </source>
</evidence>
<reference evidence="2" key="1">
    <citation type="submission" date="2023-03" db="EMBL/GenBank/DDBJ databases">
        <title>Massive genome expansion in bonnet fungi (Mycena s.s.) driven by repeated elements and novel gene families across ecological guilds.</title>
        <authorList>
            <consortium name="Lawrence Berkeley National Laboratory"/>
            <person name="Harder C.B."/>
            <person name="Miyauchi S."/>
            <person name="Viragh M."/>
            <person name="Kuo A."/>
            <person name="Thoen E."/>
            <person name="Andreopoulos B."/>
            <person name="Lu D."/>
            <person name="Skrede I."/>
            <person name="Drula E."/>
            <person name="Henrissat B."/>
            <person name="Morin E."/>
            <person name="Kohler A."/>
            <person name="Barry K."/>
            <person name="LaButti K."/>
            <person name="Morin E."/>
            <person name="Salamov A."/>
            <person name="Lipzen A."/>
            <person name="Mereny Z."/>
            <person name="Hegedus B."/>
            <person name="Baldrian P."/>
            <person name="Stursova M."/>
            <person name="Weitz H."/>
            <person name="Taylor A."/>
            <person name="Grigoriev I.V."/>
            <person name="Nagy L.G."/>
            <person name="Martin F."/>
            <person name="Kauserud H."/>
        </authorList>
    </citation>
    <scope>NUCLEOTIDE SEQUENCE</scope>
    <source>
        <strain evidence="2">CBHHK182m</strain>
    </source>
</reference>
<feature type="compositionally biased region" description="Low complexity" evidence="1">
    <location>
        <begin position="125"/>
        <end position="139"/>
    </location>
</feature>
<comment type="caution">
    <text evidence="2">The sequence shown here is derived from an EMBL/GenBank/DDBJ whole genome shotgun (WGS) entry which is preliminary data.</text>
</comment>
<dbReference type="Proteomes" id="UP001215598">
    <property type="component" value="Unassembled WGS sequence"/>
</dbReference>
<proteinExistence type="predicted"/>
<evidence type="ECO:0000313" key="2">
    <source>
        <dbReference type="EMBL" id="KAJ7724498.1"/>
    </source>
</evidence>
<evidence type="ECO:0000313" key="3">
    <source>
        <dbReference type="Proteomes" id="UP001215598"/>
    </source>
</evidence>
<dbReference type="AlphaFoldDB" id="A0AAD7HN37"/>
<keyword evidence="3" id="KW-1185">Reference proteome</keyword>
<feature type="compositionally biased region" description="Basic and acidic residues" evidence="1">
    <location>
        <begin position="189"/>
        <end position="200"/>
    </location>
</feature>
<dbReference type="EMBL" id="JARKIB010000202">
    <property type="protein sequence ID" value="KAJ7724498.1"/>
    <property type="molecule type" value="Genomic_DNA"/>
</dbReference>
<feature type="compositionally biased region" description="Polar residues" evidence="1">
    <location>
        <begin position="145"/>
        <end position="157"/>
    </location>
</feature>